<organism evidence="1 2">
    <name type="scientific">Stephania yunnanensis</name>
    <dbReference type="NCBI Taxonomy" id="152371"/>
    <lineage>
        <taxon>Eukaryota</taxon>
        <taxon>Viridiplantae</taxon>
        <taxon>Streptophyta</taxon>
        <taxon>Embryophyta</taxon>
        <taxon>Tracheophyta</taxon>
        <taxon>Spermatophyta</taxon>
        <taxon>Magnoliopsida</taxon>
        <taxon>Ranunculales</taxon>
        <taxon>Menispermaceae</taxon>
        <taxon>Menispermoideae</taxon>
        <taxon>Cissampelideae</taxon>
        <taxon>Stephania</taxon>
    </lineage>
</organism>
<proteinExistence type="predicted"/>
<comment type="caution">
    <text evidence="1">The sequence shown here is derived from an EMBL/GenBank/DDBJ whole genome shotgun (WGS) entry which is preliminary data.</text>
</comment>
<dbReference type="EMBL" id="JBBNAF010000007">
    <property type="protein sequence ID" value="KAK9127783.1"/>
    <property type="molecule type" value="Genomic_DNA"/>
</dbReference>
<reference evidence="1 2" key="1">
    <citation type="submission" date="2024-01" db="EMBL/GenBank/DDBJ databases">
        <title>Genome assemblies of Stephania.</title>
        <authorList>
            <person name="Yang L."/>
        </authorList>
    </citation>
    <scope>NUCLEOTIDE SEQUENCE [LARGE SCALE GENOMIC DNA]</scope>
    <source>
        <strain evidence="1">YNDBR</strain>
        <tissue evidence="1">Leaf</tissue>
    </source>
</reference>
<gene>
    <name evidence="1" type="ORF">Syun_016580</name>
</gene>
<evidence type="ECO:0000313" key="2">
    <source>
        <dbReference type="Proteomes" id="UP001420932"/>
    </source>
</evidence>
<accession>A0AAP0J5H4</accession>
<evidence type="ECO:0000313" key="1">
    <source>
        <dbReference type="EMBL" id="KAK9127783.1"/>
    </source>
</evidence>
<sequence>MMKYTLEHESDHLNVVVGCFGAEQIDNEDCKAKSLDILPKTGKRTKALVDKEAKNEVEYDIKKDLDAFSREEQMEVVYSNGSKTEYNNFVSDPLLIRDGSETESNNYVSDPLLIRDESETESNNSVSDPLLIRDGSEAEYNYNCTL</sequence>
<dbReference type="AlphaFoldDB" id="A0AAP0J5H4"/>
<name>A0AAP0J5H4_9MAGN</name>
<dbReference type="Proteomes" id="UP001420932">
    <property type="component" value="Unassembled WGS sequence"/>
</dbReference>
<protein>
    <submittedName>
        <fullName evidence="1">Uncharacterized protein</fullName>
    </submittedName>
</protein>
<keyword evidence="2" id="KW-1185">Reference proteome</keyword>